<keyword evidence="2" id="KW-1185">Reference proteome</keyword>
<comment type="caution">
    <text evidence="1">The sequence shown here is derived from an EMBL/GenBank/DDBJ whole genome shotgun (WGS) entry which is preliminary data.</text>
</comment>
<dbReference type="EMBL" id="JAGKHQ010000004">
    <property type="protein sequence ID" value="KAG7517814.1"/>
    <property type="molecule type" value="Genomic_DNA"/>
</dbReference>
<proteinExistence type="predicted"/>
<sequence>MEPRDEQRSKFLRLLEEIQSIPAMAADTGAGAAVEDEEEEEAACYSPINVELTVQQTLKSPLLSCCSIRKYLSEGTHLEGIKIQQSTGMVGGGRLPWIPQVQQAGMSSARLQSEVIGERLLTIYTLQTAHPFRKQRR</sequence>
<name>A0AAV6SK80_SOLSE</name>
<organism evidence="1 2">
    <name type="scientific">Solea senegalensis</name>
    <name type="common">Senegalese sole</name>
    <dbReference type="NCBI Taxonomy" id="28829"/>
    <lineage>
        <taxon>Eukaryota</taxon>
        <taxon>Metazoa</taxon>
        <taxon>Chordata</taxon>
        <taxon>Craniata</taxon>
        <taxon>Vertebrata</taxon>
        <taxon>Euteleostomi</taxon>
        <taxon>Actinopterygii</taxon>
        <taxon>Neopterygii</taxon>
        <taxon>Teleostei</taxon>
        <taxon>Neoteleostei</taxon>
        <taxon>Acanthomorphata</taxon>
        <taxon>Carangaria</taxon>
        <taxon>Pleuronectiformes</taxon>
        <taxon>Pleuronectoidei</taxon>
        <taxon>Soleidae</taxon>
        <taxon>Solea</taxon>
    </lineage>
</organism>
<evidence type="ECO:0000313" key="1">
    <source>
        <dbReference type="EMBL" id="KAG7517814.1"/>
    </source>
</evidence>
<dbReference type="Proteomes" id="UP000693946">
    <property type="component" value="Linkage Group LG12"/>
</dbReference>
<dbReference type="AlphaFoldDB" id="A0AAV6SK80"/>
<gene>
    <name evidence="1" type="ORF">JOB18_016878</name>
</gene>
<reference evidence="1 2" key="1">
    <citation type="journal article" date="2021" name="Sci. Rep.">
        <title>Chromosome anchoring in Senegalese sole (Solea senegalensis) reveals sex-associated markers and genome rearrangements in flatfish.</title>
        <authorList>
            <person name="Guerrero-Cozar I."/>
            <person name="Gomez-Garrido J."/>
            <person name="Berbel C."/>
            <person name="Martinez-Blanch J.F."/>
            <person name="Alioto T."/>
            <person name="Claros M.G."/>
            <person name="Gagnaire P.A."/>
            <person name="Manchado M."/>
        </authorList>
    </citation>
    <scope>NUCLEOTIDE SEQUENCE [LARGE SCALE GENOMIC DNA]</scope>
    <source>
        <strain evidence="1">Sse05_10M</strain>
    </source>
</reference>
<protein>
    <submittedName>
        <fullName evidence="1">Uncharacterized protein</fullName>
    </submittedName>
</protein>
<accession>A0AAV6SK80</accession>
<evidence type="ECO:0000313" key="2">
    <source>
        <dbReference type="Proteomes" id="UP000693946"/>
    </source>
</evidence>